<dbReference type="GO" id="GO:0010181">
    <property type="term" value="F:FMN binding"/>
    <property type="evidence" value="ECO:0007669"/>
    <property type="project" value="InterPro"/>
</dbReference>
<name>A0A967EXR0_9PROT</name>
<evidence type="ECO:0000256" key="5">
    <source>
        <dbReference type="ARBA" id="ARBA00022643"/>
    </source>
</evidence>
<dbReference type="InterPro" id="IPR051793">
    <property type="entry name" value="NADH:flavin_oxidoreductase"/>
</dbReference>
<dbReference type="PANTHER" id="PTHR42917:SF2">
    <property type="entry name" value="2,4-DIENOYL-COA REDUCTASE [(2E)-ENOYL-COA-PRODUCING]"/>
    <property type="match status" value="1"/>
</dbReference>
<evidence type="ECO:0000259" key="11">
    <source>
        <dbReference type="Pfam" id="PF07992"/>
    </source>
</evidence>
<dbReference type="Pfam" id="PF07992">
    <property type="entry name" value="Pyr_redox_2"/>
    <property type="match status" value="1"/>
</dbReference>
<dbReference type="InterPro" id="IPR037348">
    <property type="entry name" value="TMADH/DMDH_FMN-bd"/>
</dbReference>
<accession>A0A967EXR0</accession>
<dbReference type="EMBL" id="JAAQPH010000008">
    <property type="protein sequence ID" value="NIA69352.1"/>
    <property type="molecule type" value="Genomic_DNA"/>
</dbReference>
<dbReference type="InterPro" id="IPR001155">
    <property type="entry name" value="OxRdtase_FMN_N"/>
</dbReference>
<proteinExistence type="inferred from homology"/>
<dbReference type="GO" id="GO:0016491">
    <property type="term" value="F:oxidoreductase activity"/>
    <property type="evidence" value="ECO:0007669"/>
    <property type="project" value="UniProtKB-KW"/>
</dbReference>
<dbReference type="GO" id="GO:0046872">
    <property type="term" value="F:metal ion binding"/>
    <property type="evidence" value="ECO:0007669"/>
    <property type="project" value="UniProtKB-KW"/>
</dbReference>
<protein>
    <submittedName>
        <fullName evidence="12">NADH:flavin oxidoreductase</fullName>
    </submittedName>
</protein>
<keyword evidence="13" id="KW-1185">Reference proteome</keyword>
<keyword evidence="7" id="KW-0560">Oxidoreductase</keyword>
<dbReference type="InterPro" id="IPR036188">
    <property type="entry name" value="FAD/NAD-bd_sf"/>
</dbReference>
<gene>
    <name evidence="12" type="ORF">HBA54_12195</name>
</gene>
<keyword evidence="6" id="KW-0479">Metal-binding</keyword>
<evidence type="ECO:0000256" key="9">
    <source>
        <dbReference type="ARBA" id="ARBA00023014"/>
    </source>
</evidence>
<dbReference type="InterPro" id="IPR023753">
    <property type="entry name" value="FAD/NAD-binding_dom"/>
</dbReference>
<dbReference type="SUPFAM" id="SSF51971">
    <property type="entry name" value="Nucleotide-binding domain"/>
    <property type="match status" value="1"/>
</dbReference>
<evidence type="ECO:0000256" key="1">
    <source>
        <dbReference type="ARBA" id="ARBA00001917"/>
    </source>
</evidence>
<dbReference type="Gene3D" id="3.50.50.60">
    <property type="entry name" value="FAD/NAD(P)-binding domain"/>
    <property type="match status" value="1"/>
</dbReference>
<dbReference type="CDD" id="cd02929">
    <property type="entry name" value="TMADH_HD_FMN"/>
    <property type="match status" value="1"/>
</dbReference>
<dbReference type="SUPFAM" id="SSF51395">
    <property type="entry name" value="FMN-linked oxidoreductases"/>
    <property type="match status" value="1"/>
</dbReference>
<evidence type="ECO:0000256" key="7">
    <source>
        <dbReference type="ARBA" id="ARBA00023002"/>
    </source>
</evidence>
<dbReference type="Gene3D" id="3.40.50.720">
    <property type="entry name" value="NAD(P)-binding Rossmann-like Domain"/>
    <property type="match status" value="1"/>
</dbReference>
<evidence type="ECO:0000259" key="10">
    <source>
        <dbReference type="Pfam" id="PF00724"/>
    </source>
</evidence>
<feature type="domain" description="FAD/NAD(P)-binding" evidence="11">
    <location>
        <begin position="399"/>
        <end position="634"/>
    </location>
</feature>
<feature type="domain" description="NADH:flavin oxidoreductase/NADH oxidase N-terminal" evidence="10">
    <location>
        <begin position="20"/>
        <end position="348"/>
    </location>
</feature>
<dbReference type="PRINTS" id="PR00368">
    <property type="entry name" value="FADPNR"/>
</dbReference>
<dbReference type="InterPro" id="IPR013785">
    <property type="entry name" value="Aldolase_TIM"/>
</dbReference>
<dbReference type="PRINTS" id="PR00411">
    <property type="entry name" value="PNDRDTASEI"/>
</dbReference>
<keyword evidence="8" id="KW-0408">Iron</keyword>
<dbReference type="Gene3D" id="3.20.20.70">
    <property type="entry name" value="Aldolase class I"/>
    <property type="match status" value="1"/>
</dbReference>
<organism evidence="12 13">
    <name type="scientific">Pelagibius litoralis</name>
    <dbReference type="NCBI Taxonomy" id="374515"/>
    <lineage>
        <taxon>Bacteria</taxon>
        <taxon>Pseudomonadati</taxon>
        <taxon>Pseudomonadota</taxon>
        <taxon>Alphaproteobacteria</taxon>
        <taxon>Rhodospirillales</taxon>
        <taxon>Rhodovibrionaceae</taxon>
        <taxon>Pelagibius</taxon>
    </lineage>
</organism>
<evidence type="ECO:0000256" key="3">
    <source>
        <dbReference type="ARBA" id="ARBA00011048"/>
    </source>
</evidence>
<evidence type="ECO:0000256" key="4">
    <source>
        <dbReference type="ARBA" id="ARBA00022630"/>
    </source>
</evidence>
<comment type="cofactor">
    <cofactor evidence="1">
        <name>FMN</name>
        <dbReference type="ChEBI" id="CHEBI:58210"/>
    </cofactor>
</comment>
<comment type="caution">
    <text evidence="12">The sequence shown here is derived from an EMBL/GenBank/DDBJ whole genome shotgun (WGS) entry which is preliminary data.</text>
</comment>
<keyword evidence="9" id="KW-0411">Iron-sulfur</keyword>
<dbReference type="SUPFAM" id="SSF51905">
    <property type="entry name" value="FAD/NAD(P)-binding domain"/>
    <property type="match status" value="1"/>
</dbReference>
<evidence type="ECO:0000313" key="12">
    <source>
        <dbReference type="EMBL" id="NIA69352.1"/>
    </source>
</evidence>
<keyword evidence="5" id="KW-0288">FMN</keyword>
<dbReference type="RefSeq" id="WP_167224846.1">
    <property type="nucleotide sequence ID" value="NZ_JAAQPH010000008.1"/>
</dbReference>
<evidence type="ECO:0000313" key="13">
    <source>
        <dbReference type="Proteomes" id="UP000761264"/>
    </source>
</evidence>
<dbReference type="Pfam" id="PF00724">
    <property type="entry name" value="Oxidored_FMN"/>
    <property type="match status" value="1"/>
</dbReference>
<dbReference type="GO" id="GO:0051536">
    <property type="term" value="F:iron-sulfur cluster binding"/>
    <property type="evidence" value="ECO:0007669"/>
    <property type="project" value="UniProtKB-KW"/>
</dbReference>
<keyword evidence="4" id="KW-0285">Flavoprotein</keyword>
<dbReference type="PANTHER" id="PTHR42917">
    <property type="entry name" value="2,4-DIENOYL-COA REDUCTASE"/>
    <property type="match status" value="1"/>
</dbReference>
<sequence>MTGYGKDSRTSARDKRYDILFEPVRIGPVTTRNRFYQVPHCNGMGRAYPSSMAEMRGVKAEGGWGVVCTEQVEIHHTSELSPVIEGRLWDDADLPVFQKMTDKIHEHGSLAGIEPCYDGLATPNRYSREIPMGPSARPVTYLEPVQARAMDKTDIRNLRRWYVDAARRSRLAGFDIIYVYAGHDLNALSHFLSRRWNDRGDEYGGSLENRARLLREVLADTREAVGDTCAVALRFGVEELLGDAGFTSGGEGREVVEALAEIPDLWDVNVSDWSNDSATSRFAAQGFQDSYVAFVKKVTSKPVVGVGRYTSPDAMVALIKSGALDLIGAARPSIADPFLPKKVEEGRVEDIRECIGCNICVSGDFLATPMRCTQNPTMGEEWRKGWHPERIAPKTSEDSVLIVGAGPAGLEAARALGQRGYAVTLAEAGKVLGGRVAVESRLPGLSEWKRVADYREYQINQMVNVETYLDSRLTAEQVLEFEADHVVVATGARWCTTGVGRANTAPIPVAEEARILTPDDIAAGPVPDGPVVIFDDDHYFMGGLLAELLRGKGHEVTLVTPAADVSHWTHNTLEQARIQKRLIEMDVRIRPLHSVVALGRDTATLQCVYTERRHEIACSTFVPVTMRRPVDTLYHEILRLTGPGEAPAPKSLGRIGDCLAPGTIAAAVYGGHRYARELGEPVTDAVPFRRELPQLATN</sequence>
<evidence type="ECO:0000256" key="8">
    <source>
        <dbReference type="ARBA" id="ARBA00023004"/>
    </source>
</evidence>
<comment type="similarity">
    <text evidence="3">In the N-terminal section; belongs to the NADH:flavin oxidoreductase/NADH oxidase family.</text>
</comment>
<dbReference type="AlphaFoldDB" id="A0A967EXR0"/>
<dbReference type="Proteomes" id="UP000761264">
    <property type="component" value="Unassembled WGS sequence"/>
</dbReference>
<comment type="cofactor">
    <cofactor evidence="2">
        <name>[4Fe-4S] cluster</name>
        <dbReference type="ChEBI" id="CHEBI:49883"/>
    </cofactor>
</comment>
<evidence type="ECO:0000256" key="6">
    <source>
        <dbReference type="ARBA" id="ARBA00022723"/>
    </source>
</evidence>
<evidence type="ECO:0000256" key="2">
    <source>
        <dbReference type="ARBA" id="ARBA00001966"/>
    </source>
</evidence>
<reference evidence="12" key="1">
    <citation type="submission" date="2020-03" db="EMBL/GenBank/DDBJ databases">
        <title>Genome of Pelagibius litoralis DSM 21314T.</title>
        <authorList>
            <person name="Wang G."/>
        </authorList>
    </citation>
    <scope>NUCLEOTIDE SEQUENCE</scope>
    <source>
        <strain evidence="12">DSM 21314</strain>
    </source>
</reference>